<dbReference type="AlphaFoldDB" id="A0A4Y2NE66"/>
<accession>A0A4Y2NE66</accession>
<sequence length="92" mass="10080">MYESATDSIYDGSSVESGFEPEILRPRDLTTGPPRPPKASLARAKDRTQAKPLKGPRKILTNCSRVSLIDSKQVLVLTHLPTSEEDTISENA</sequence>
<evidence type="ECO:0000313" key="2">
    <source>
        <dbReference type="EMBL" id="GBN37715.1"/>
    </source>
</evidence>
<reference evidence="2 3" key="1">
    <citation type="journal article" date="2019" name="Sci. Rep.">
        <title>Orb-weaving spider Araneus ventricosus genome elucidates the spidroin gene catalogue.</title>
        <authorList>
            <person name="Kono N."/>
            <person name="Nakamura H."/>
            <person name="Ohtoshi R."/>
            <person name="Moran D.A.P."/>
            <person name="Shinohara A."/>
            <person name="Yoshida Y."/>
            <person name="Fujiwara M."/>
            <person name="Mori M."/>
            <person name="Tomita M."/>
            <person name="Arakawa K."/>
        </authorList>
    </citation>
    <scope>NUCLEOTIDE SEQUENCE [LARGE SCALE GENOMIC DNA]</scope>
</reference>
<dbReference type="Proteomes" id="UP000499080">
    <property type="component" value="Unassembled WGS sequence"/>
</dbReference>
<organism evidence="2 3">
    <name type="scientific">Araneus ventricosus</name>
    <name type="common">Orbweaver spider</name>
    <name type="synonym">Epeira ventricosa</name>
    <dbReference type="NCBI Taxonomy" id="182803"/>
    <lineage>
        <taxon>Eukaryota</taxon>
        <taxon>Metazoa</taxon>
        <taxon>Ecdysozoa</taxon>
        <taxon>Arthropoda</taxon>
        <taxon>Chelicerata</taxon>
        <taxon>Arachnida</taxon>
        <taxon>Araneae</taxon>
        <taxon>Araneomorphae</taxon>
        <taxon>Entelegynae</taxon>
        <taxon>Araneoidea</taxon>
        <taxon>Araneidae</taxon>
        <taxon>Araneus</taxon>
    </lineage>
</organism>
<evidence type="ECO:0000256" key="1">
    <source>
        <dbReference type="SAM" id="MobiDB-lite"/>
    </source>
</evidence>
<feature type="region of interest" description="Disordered" evidence="1">
    <location>
        <begin position="1"/>
        <end position="53"/>
    </location>
</feature>
<evidence type="ECO:0000313" key="3">
    <source>
        <dbReference type="Proteomes" id="UP000499080"/>
    </source>
</evidence>
<name>A0A4Y2NE66_ARAVE</name>
<dbReference type="EMBL" id="BGPR01009060">
    <property type="protein sequence ID" value="GBN37715.1"/>
    <property type="molecule type" value="Genomic_DNA"/>
</dbReference>
<comment type="caution">
    <text evidence="2">The sequence shown here is derived from an EMBL/GenBank/DDBJ whole genome shotgun (WGS) entry which is preliminary data.</text>
</comment>
<proteinExistence type="predicted"/>
<protein>
    <submittedName>
        <fullName evidence="2">Uncharacterized protein</fullName>
    </submittedName>
</protein>
<keyword evidence="3" id="KW-1185">Reference proteome</keyword>
<gene>
    <name evidence="2" type="ORF">AVEN_9463_1</name>
</gene>